<keyword evidence="2" id="KW-1133">Transmembrane helix</keyword>
<evidence type="ECO:0000256" key="2">
    <source>
        <dbReference type="SAM" id="Phobius"/>
    </source>
</evidence>
<proteinExistence type="predicted"/>
<dbReference type="Proteomes" id="UP000196560">
    <property type="component" value="Unassembled WGS sequence"/>
</dbReference>
<evidence type="ECO:0000256" key="1">
    <source>
        <dbReference type="SAM" id="MobiDB-lite"/>
    </source>
</evidence>
<name>A0A1Y3U3F8_9ACTN</name>
<dbReference type="InterPro" id="IPR057025">
    <property type="entry name" value="Znr_FGT1_2"/>
</dbReference>
<protein>
    <recommendedName>
        <fullName evidence="3">FORGETTER1 second zinc ribbon domain-containing protein</fullName>
    </recommendedName>
</protein>
<sequence>MQDFMKDRYGVDDLSCALGALGVVLTLVGTIFNLRAVSIVALAILIVALLRSFSKNRDARCSENAAFRRMMAKLPIVGERFGSTGSGYRGSGSSRGGAGSAEQLKRQARTAKKMWKERKTKAFLKCPNCGTMLSVPRGKGKIIVTCPKCHARMETKS</sequence>
<dbReference type="RefSeq" id="WP_087186151.1">
    <property type="nucleotide sequence ID" value="NZ_NFHO01000004.1"/>
</dbReference>
<dbReference type="EMBL" id="NFHO01000004">
    <property type="protein sequence ID" value="OUN43332.1"/>
    <property type="molecule type" value="Genomic_DNA"/>
</dbReference>
<evidence type="ECO:0000313" key="5">
    <source>
        <dbReference type="Proteomes" id="UP000196560"/>
    </source>
</evidence>
<reference evidence="5" key="1">
    <citation type="submission" date="2017-04" db="EMBL/GenBank/DDBJ databases">
        <title>Function of individual gut microbiota members based on whole genome sequencing of pure cultures obtained from chicken caecum.</title>
        <authorList>
            <person name="Medvecky M."/>
            <person name="Cejkova D."/>
            <person name="Polansky O."/>
            <person name="Karasova D."/>
            <person name="Kubasova T."/>
            <person name="Cizek A."/>
            <person name="Rychlik I."/>
        </authorList>
    </citation>
    <scope>NUCLEOTIDE SEQUENCE [LARGE SCALE GENOMIC DNA]</scope>
    <source>
        <strain evidence="5">An70</strain>
    </source>
</reference>
<accession>A0A1Y3U3F8</accession>
<keyword evidence="2" id="KW-0812">Transmembrane</keyword>
<gene>
    <name evidence="4" type="ORF">B5G21_04125</name>
</gene>
<dbReference type="Pfam" id="PF23548">
    <property type="entry name" value="Zn_ribbon_FGT1_2"/>
    <property type="match status" value="1"/>
</dbReference>
<evidence type="ECO:0000259" key="3">
    <source>
        <dbReference type="Pfam" id="PF23548"/>
    </source>
</evidence>
<feature type="domain" description="FORGETTER1 second zinc ribbon" evidence="3">
    <location>
        <begin position="124"/>
        <end position="153"/>
    </location>
</feature>
<comment type="caution">
    <text evidence="4">The sequence shown here is derived from an EMBL/GenBank/DDBJ whole genome shotgun (WGS) entry which is preliminary data.</text>
</comment>
<keyword evidence="2" id="KW-0472">Membrane</keyword>
<organism evidence="4 5">
    <name type="scientific">Enorma massiliensis</name>
    <dbReference type="NCBI Taxonomy" id="1472761"/>
    <lineage>
        <taxon>Bacteria</taxon>
        <taxon>Bacillati</taxon>
        <taxon>Actinomycetota</taxon>
        <taxon>Coriobacteriia</taxon>
        <taxon>Coriobacteriales</taxon>
        <taxon>Coriobacteriaceae</taxon>
        <taxon>Enorma</taxon>
    </lineage>
</organism>
<feature type="transmembrane region" description="Helical" evidence="2">
    <location>
        <begin position="20"/>
        <end position="50"/>
    </location>
</feature>
<feature type="region of interest" description="Disordered" evidence="1">
    <location>
        <begin position="85"/>
        <end position="111"/>
    </location>
</feature>
<dbReference type="AlphaFoldDB" id="A0A1Y3U3F8"/>
<dbReference type="STRING" id="1118060.GCA_000311845_00621"/>
<dbReference type="Gene3D" id="2.20.28.160">
    <property type="match status" value="1"/>
</dbReference>
<evidence type="ECO:0000313" key="4">
    <source>
        <dbReference type="EMBL" id="OUN43332.1"/>
    </source>
</evidence>
<keyword evidence="5" id="KW-1185">Reference proteome</keyword>
<dbReference type="eggNOG" id="COG4416">
    <property type="taxonomic scope" value="Bacteria"/>
</dbReference>
<feature type="compositionally biased region" description="Gly residues" evidence="1">
    <location>
        <begin position="85"/>
        <end position="99"/>
    </location>
</feature>